<feature type="transmembrane region" description="Helical" evidence="1">
    <location>
        <begin position="61"/>
        <end position="80"/>
    </location>
</feature>
<sequence>MAYQDSFGDNAELLRRTITGFADLSGRSRRTEVIYYWIATALAGVIFEFLVTTLLPASTAVALTSAFQVATMIPMFALLVRRLHDQNKSAQWSSLYFLAVILRIPVMIAELRGNVDEILAAERSPANLLSGLCGIIIIVLCLIAGTNGPNSYGPDPRLEA</sequence>
<organism evidence="2 3">
    <name type="scientific">Sphingomonas lycopersici</name>
    <dbReference type="NCBI Taxonomy" id="2951807"/>
    <lineage>
        <taxon>Bacteria</taxon>
        <taxon>Pseudomonadati</taxon>
        <taxon>Pseudomonadota</taxon>
        <taxon>Alphaproteobacteria</taxon>
        <taxon>Sphingomonadales</taxon>
        <taxon>Sphingomonadaceae</taxon>
        <taxon>Sphingomonas</taxon>
    </lineage>
</organism>
<feature type="transmembrane region" description="Helical" evidence="1">
    <location>
        <begin position="128"/>
        <end position="148"/>
    </location>
</feature>
<name>A0AA42CRN1_9SPHN</name>
<keyword evidence="1" id="KW-0472">Membrane</keyword>
<keyword evidence="1" id="KW-1133">Transmembrane helix</keyword>
<accession>A0AA42CRN1</accession>
<dbReference type="PANTHER" id="PTHR34980">
    <property type="entry name" value="INNER MEMBRANE PROTEIN-RELATED-RELATED"/>
    <property type="match status" value="1"/>
</dbReference>
<dbReference type="RefSeq" id="WP_265269669.1">
    <property type="nucleotide sequence ID" value="NZ_JANFAV010000012.1"/>
</dbReference>
<evidence type="ECO:0000313" key="3">
    <source>
        <dbReference type="Proteomes" id="UP001165565"/>
    </source>
</evidence>
<dbReference type="PANTHER" id="PTHR34980:SF2">
    <property type="entry name" value="INNER MEMBRANE PROTEIN YHAH-RELATED"/>
    <property type="match status" value="1"/>
</dbReference>
<comment type="caution">
    <text evidence="2">The sequence shown here is derived from an EMBL/GenBank/DDBJ whole genome shotgun (WGS) entry which is preliminary data.</text>
</comment>
<dbReference type="Pfam" id="PF05656">
    <property type="entry name" value="DUF805"/>
    <property type="match status" value="1"/>
</dbReference>
<dbReference type="Proteomes" id="UP001165565">
    <property type="component" value="Unassembled WGS sequence"/>
</dbReference>
<dbReference type="EMBL" id="JANFAV010000012">
    <property type="protein sequence ID" value="MCW6536282.1"/>
    <property type="molecule type" value="Genomic_DNA"/>
</dbReference>
<evidence type="ECO:0000313" key="2">
    <source>
        <dbReference type="EMBL" id="MCW6536282.1"/>
    </source>
</evidence>
<gene>
    <name evidence="2" type="ORF">NEE01_16000</name>
</gene>
<feature type="transmembrane region" description="Helical" evidence="1">
    <location>
        <begin position="34"/>
        <end position="55"/>
    </location>
</feature>
<reference evidence="2" key="1">
    <citation type="submission" date="2022-06" db="EMBL/GenBank/DDBJ databases">
        <title>Sphingomonas sp. nov. isolated from rhizosphere soil of tomato.</title>
        <authorList>
            <person name="Dong H."/>
            <person name="Gao R."/>
        </authorList>
    </citation>
    <scope>NUCLEOTIDE SEQUENCE</scope>
    <source>
        <strain evidence="2">MMSM24</strain>
    </source>
</reference>
<dbReference type="GO" id="GO:0005886">
    <property type="term" value="C:plasma membrane"/>
    <property type="evidence" value="ECO:0007669"/>
    <property type="project" value="TreeGrafter"/>
</dbReference>
<protein>
    <submittedName>
        <fullName evidence="2">DUF805 domain-containing protein</fullName>
    </submittedName>
</protein>
<dbReference type="InterPro" id="IPR008523">
    <property type="entry name" value="DUF805"/>
</dbReference>
<evidence type="ECO:0000256" key="1">
    <source>
        <dbReference type="SAM" id="Phobius"/>
    </source>
</evidence>
<proteinExistence type="predicted"/>
<keyword evidence="3" id="KW-1185">Reference proteome</keyword>
<dbReference type="AlphaFoldDB" id="A0AA42CRN1"/>
<feature type="transmembrane region" description="Helical" evidence="1">
    <location>
        <begin position="92"/>
        <end position="108"/>
    </location>
</feature>
<keyword evidence="1" id="KW-0812">Transmembrane</keyword>